<keyword evidence="2" id="KW-1185">Reference proteome</keyword>
<dbReference type="Proteomes" id="UP000008963">
    <property type="component" value="Chromosome"/>
</dbReference>
<proteinExistence type="predicted"/>
<gene>
    <name evidence="1" type="ordered locus">BMS_3304</name>
</gene>
<reference evidence="2" key="1">
    <citation type="journal article" date="2013" name="ISME J.">
        <title>A small predatory core genome in the divergent marine Bacteriovorax marinus SJ and the terrestrial Bdellovibrio bacteriovorus.</title>
        <authorList>
            <person name="Crossman L.C."/>
            <person name="Chen H."/>
            <person name="Cerdeno-Tarraga A.M."/>
            <person name="Brooks K."/>
            <person name="Quail M.A."/>
            <person name="Pineiro S.A."/>
            <person name="Hobley L."/>
            <person name="Sockett R.E."/>
            <person name="Bentley S.D."/>
            <person name="Parkhill J."/>
            <person name="Williams H.N."/>
            <person name="Stine O.C."/>
        </authorList>
    </citation>
    <scope>NUCLEOTIDE SEQUENCE [LARGE SCALE GENOMIC DNA]</scope>
    <source>
        <strain evidence="2">ATCC BAA-682 / DSM 15412 / SJ</strain>
    </source>
</reference>
<dbReference type="KEGG" id="bmx:BMS_3304"/>
<organism evidence="1 2">
    <name type="scientific">Halobacteriovorax marinus (strain ATCC BAA-682 / DSM 15412 / SJ)</name>
    <name type="common">Bacteriovorax marinus</name>
    <dbReference type="NCBI Taxonomy" id="862908"/>
    <lineage>
        <taxon>Bacteria</taxon>
        <taxon>Pseudomonadati</taxon>
        <taxon>Bdellovibrionota</taxon>
        <taxon>Bacteriovoracia</taxon>
        <taxon>Bacteriovoracales</taxon>
        <taxon>Halobacteriovoraceae</taxon>
        <taxon>Halobacteriovorax</taxon>
    </lineage>
</organism>
<evidence type="ECO:0000313" key="2">
    <source>
        <dbReference type="Proteomes" id="UP000008963"/>
    </source>
</evidence>
<dbReference type="HOGENOM" id="CLU_1145937_0_0_7"/>
<dbReference type="AlphaFoldDB" id="E1X0M4"/>
<sequence>MSKLFELLTEEFYLWETLTASSIESDDYNLIATYPSNDVGFLNIAIKKSSQFKYTSNELKDLQDFFNSKETKGNIVIEYLESRRDDAIENSEYFFKGAIEAQNVPSGDIEVLETDDYLMFSECIQNGFEYPEGFASGFAKKMESVSSKMECRFFLLKYKGEVASITSFFKTPKNNYYCMMNTSTMHKFRKRGLSEILISYSHSTLNGDVFARTNNPHMASLLRKMNYSAGDRFQIVPVDALT</sequence>
<protein>
    <recommendedName>
        <fullName evidence="3">N-acetyltransferase domain-containing protein</fullName>
    </recommendedName>
</protein>
<evidence type="ECO:0008006" key="3">
    <source>
        <dbReference type="Google" id="ProtNLM"/>
    </source>
</evidence>
<accession>E1X0M4</accession>
<dbReference type="PATRIC" id="fig|862908.3.peg.3159"/>
<dbReference type="RefSeq" id="WP_014245820.1">
    <property type="nucleotide sequence ID" value="NC_016620.1"/>
</dbReference>
<evidence type="ECO:0000313" key="1">
    <source>
        <dbReference type="EMBL" id="CBW28050.1"/>
    </source>
</evidence>
<name>E1X0M4_HALMS</name>
<dbReference type="EMBL" id="FQ312005">
    <property type="protein sequence ID" value="CBW28050.1"/>
    <property type="molecule type" value="Genomic_DNA"/>
</dbReference>